<dbReference type="Proteomes" id="UP000183920">
    <property type="component" value="Unassembled WGS sequence"/>
</dbReference>
<evidence type="ECO:0000313" key="11">
    <source>
        <dbReference type="EMBL" id="CRL64330.1"/>
    </source>
</evidence>
<reference evidence="12 14" key="3">
    <citation type="submission" date="2020-12" db="EMBL/GenBank/DDBJ databases">
        <title>Enhanced detection system for hospital associated transmission using whole genome sequencing surveillance.</title>
        <authorList>
            <person name="Harrison L.H."/>
            <person name="Van Tyne D."/>
            <person name="Marsh J.W."/>
            <person name="Griffith M.P."/>
            <person name="Snyder D.J."/>
            <person name="Cooper V.S."/>
            <person name="Mustapha M."/>
        </authorList>
    </citation>
    <scope>NUCLEOTIDE SEQUENCE [LARGE SCALE GENOMIC DNA]</scope>
    <source>
        <strain evidence="12 14">PR00195</strain>
    </source>
</reference>
<dbReference type="UniPathway" id="UPA00251">
    <property type="reaction ID" value="UER00320"/>
</dbReference>
<evidence type="ECO:0000259" key="10">
    <source>
        <dbReference type="Pfam" id="PF02602"/>
    </source>
</evidence>
<keyword evidence="4 9" id="KW-0456">Lyase</keyword>
<reference evidence="13" key="1">
    <citation type="submission" date="2015-06" db="EMBL/GenBank/DDBJ databases">
        <authorList>
            <person name="Urmite Genomes"/>
        </authorList>
    </citation>
    <scope>NUCLEOTIDE SEQUENCE [LARGE SCALE GENOMIC DNA]</scope>
    <source>
        <strain evidence="13">CSUR P1867</strain>
    </source>
</reference>
<accession>A0A0G4QEP0</accession>
<dbReference type="PANTHER" id="PTHR38042:SF1">
    <property type="entry name" value="UROPORPHYRINOGEN-III SYNTHASE, CHLOROPLASTIC"/>
    <property type="match status" value="1"/>
</dbReference>
<dbReference type="PANTHER" id="PTHR38042">
    <property type="entry name" value="UROPORPHYRINOGEN-III SYNTHASE, CHLOROPLASTIC"/>
    <property type="match status" value="1"/>
</dbReference>
<gene>
    <name evidence="11" type="primary">hemD</name>
    <name evidence="11" type="ORF">BN1804_02943</name>
    <name evidence="12" type="ORF">JFQ69_16500</name>
</gene>
<dbReference type="Pfam" id="PF02602">
    <property type="entry name" value="HEM4"/>
    <property type="match status" value="1"/>
</dbReference>
<organism evidence="11 13">
    <name type="scientific">Proteus penneri</name>
    <dbReference type="NCBI Taxonomy" id="102862"/>
    <lineage>
        <taxon>Bacteria</taxon>
        <taxon>Pseudomonadati</taxon>
        <taxon>Pseudomonadota</taxon>
        <taxon>Gammaproteobacteria</taxon>
        <taxon>Enterobacterales</taxon>
        <taxon>Morganellaceae</taxon>
        <taxon>Proteus</taxon>
    </lineage>
</organism>
<dbReference type="GO" id="GO:0006780">
    <property type="term" value="P:uroporphyrinogen III biosynthetic process"/>
    <property type="evidence" value="ECO:0007669"/>
    <property type="project" value="UniProtKB-UniRule"/>
</dbReference>
<evidence type="ECO:0000313" key="12">
    <source>
        <dbReference type="EMBL" id="MBJ2119257.1"/>
    </source>
</evidence>
<dbReference type="InterPro" id="IPR039793">
    <property type="entry name" value="UROS/Hem4"/>
</dbReference>
<evidence type="ECO:0000313" key="13">
    <source>
        <dbReference type="Proteomes" id="UP000183920"/>
    </source>
</evidence>
<evidence type="ECO:0000256" key="4">
    <source>
        <dbReference type="ARBA" id="ARBA00023239"/>
    </source>
</evidence>
<dbReference type="InterPro" id="IPR003754">
    <property type="entry name" value="4pyrrol_synth_uPrphyn_synth"/>
</dbReference>
<dbReference type="GO" id="GO:0006782">
    <property type="term" value="P:protoporphyrinogen IX biosynthetic process"/>
    <property type="evidence" value="ECO:0007669"/>
    <property type="project" value="UniProtKB-UniRule"/>
</dbReference>
<evidence type="ECO:0000313" key="14">
    <source>
        <dbReference type="Proteomes" id="UP000619976"/>
    </source>
</evidence>
<evidence type="ECO:0000256" key="3">
    <source>
        <dbReference type="ARBA" id="ARBA00013109"/>
    </source>
</evidence>
<evidence type="ECO:0000256" key="7">
    <source>
        <dbReference type="ARBA" id="ARBA00040167"/>
    </source>
</evidence>
<name>A0A0G4QEP0_9GAMM</name>
<dbReference type="Gene3D" id="3.40.50.10090">
    <property type="match status" value="2"/>
</dbReference>
<dbReference type="Proteomes" id="UP000619976">
    <property type="component" value="Unassembled WGS sequence"/>
</dbReference>
<dbReference type="GO" id="GO:0004852">
    <property type="term" value="F:uroporphyrinogen-III synthase activity"/>
    <property type="evidence" value="ECO:0007669"/>
    <property type="project" value="UniProtKB-UniRule"/>
</dbReference>
<protein>
    <recommendedName>
        <fullName evidence="7 9">Uroporphyrinogen-III synthase</fullName>
        <ecNumber evidence="3 9">4.2.1.75</ecNumber>
    </recommendedName>
</protein>
<comment type="pathway">
    <text evidence="1 9">Porphyrin-containing compound metabolism; protoporphyrin-IX biosynthesis; coproporphyrinogen-III from 5-aminolevulinate: step 3/4.</text>
</comment>
<evidence type="ECO:0000256" key="2">
    <source>
        <dbReference type="ARBA" id="ARBA00008133"/>
    </source>
</evidence>
<dbReference type="EMBL" id="CVRY01000006">
    <property type="protein sequence ID" value="CRL64330.1"/>
    <property type="molecule type" value="Genomic_DNA"/>
</dbReference>
<dbReference type="EMBL" id="JAEKCB010000010">
    <property type="protein sequence ID" value="MBJ2119257.1"/>
    <property type="molecule type" value="Genomic_DNA"/>
</dbReference>
<dbReference type="CDD" id="cd06578">
    <property type="entry name" value="HemD"/>
    <property type="match status" value="1"/>
</dbReference>
<dbReference type="EC" id="4.2.1.75" evidence="3 9"/>
<dbReference type="InterPro" id="IPR036108">
    <property type="entry name" value="4pyrrol_syn_uPrphyn_synt_sf"/>
</dbReference>
<keyword evidence="14" id="KW-1185">Reference proteome</keyword>
<evidence type="ECO:0000256" key="5">
    <source>
        <dbReference type="ARBA" id="ARBA00023244"/>
    </source>
</evidence>
<sequence>MSILVTRPNPAGKALTQRLIDAGKTAFQAPLIEITAGRELPLLDAKLKGLKAGDCVFLLSKNAVSYANWQLNQLQQSWPDTLSYYGIGKSTAKDFQHLSSLPICYPEQGETSEDLLNLSALNQVKNRRILLLRGNGGRDLLAKTLSQRGAIVDECECYQRLFINYSPEEFALQWEKAQVDTLVVTSGEMLQQLFDLVAESKKAWLLNCHLIVVSERLATIAKTLGWETITVAESANNDALFHALI</sequence>
<dbReference type="SUPFAM" id="SSF69618">
    <property type="entry name" value="HemD-like"/>
    <property type="match status" value="1"/>
</dbReference>
<reference evidence="11" key="2">
    <citation type="submission" date="2015-06" db="EMBL/GenBank/DDBJ databases">
        <authorList>
            <person name="Urmite Genomes Urmite Genomes"/>
        </authorList>
    </citation>
    <scope>NUCLEOTIDE SEQUENCE [LARGE SCALE GENOMIC DNA]</scope>
    <source>
        <strain evidence="11">CSUR P1867</strain>
    </source>
</reference>
<comment type="function">
    <text evidence="6 9">Catalyzes cyclization of the linear tetrapyrrole, hydroxymethylbilane, to the macrocyclic uroporphyrinogen III.</text>
</comment>
<evidence type="ECO:0000256" key="1">
    <source>
        <dbReference type="ARBA" id="ARBA00004772"/>
    </source>
</evidence>
<comment type="catalytic activity">
    <reaction evidence="8 9">
        <text>hydroxymethylbilane = uroporphyrinogen III + H2O</text>
        <dbReference type="Rhea" id="RHEA:18965"/>
        <dbReference type="ChEBI" id="CHEBI:15377"/>
        <dbReference type="ChEBI" id="CHEBI:57308"/>
        <dbReference type="ChEBI" id="CHEBI:57845"/>
        <dbReference type="EC" id="4.2.1.75"/>
    </reaction>
</comment>
<keyword evidence="5 9" id="KW-0627">Porphyrin biosynthesis</keyword>
<comment type="similarity">
    <text evidence="2 9">Belongs to the uroporphyrinogen-III synthase family.</text>
</comment>
<evidence type="ECO:0000256" key="9">
    <source>
        <dbReference type="RuleBase" id="RU366031"/>
    </source>
</evidence>
<proteinExistence type="inferred from homology"/>
<dbReference type="AlphaFoldDB" id="A0A0G4QEP0"/>
<feature type="domain" description="Tetrapyrrole biosynthesis uroporphyrinogen III synthase" evidence="10">
    <location>
        <begin position="14"/>
        <end position="241"/>
    </location>
</feature>
<dbReference type="RefSeq" id="WP_072064602.1">
    <property type="nucleotide sequence ID" value="NZ_CAXOKJ010000005.1"/>
</dbReference>
<evidence type="ECO:0000256" key="6">
    <source>
        <dbReference type="ARBA" id="ARBA00037589"/>
    </source>
</evidence>
<evidence type="ECO:0000256" key="8">
    <source>
        <dbReference type="ARBA" id="ARBA00048617"/>
    </source>
</evidence>
<dbReference type="NCBIfam" id="NF004582">
    <property type="entry name" value="PRK05928.1-1"/>
    <property type="match status" value="1"/>
</dbReference>